<comment type="similarity">
    <text evidence="3">Belongs to the major facilitator superfamily. Sugar transporter (TC 2.A.1.1) family.</text>
</comment>
<keyword evidence="8" id="KW-0808">Transferase</keyword>
<evidence type="ECO:0000259" key="25">
    <source>
        <dbReference type="PROSITE" id="PS50850"/>
    </source>
</evidence>
<dbReference type="PROSITE" id="PS00107">
    <property type="entry name" value="PROTEIN_KINASE_ATP"/>
    <property type="match status" value="1"/>
</dbReference>
<keyword evidence="9 22" id="KW-0812">Transmembrane</keyword>
<feature type="signal peptide" evidence="23">
    <location>
        <begin position="1"/>
        <end position="34"/>
    </location>
</feature>
<evidence type="ECO:0000313" key="27">
    <source>
        <dbReference type="Proteomes" id="UP000290289"/>
    </source>
</evidence>
<feature type="transmembrane region" description="Helical" evidence="22">
    <location>
        <begin position="1067"/>
        <end position="1099"/>
    </location>
</feature>
<proteinExistence type="inferred from homology"/>
<dbReference type="PROSITE" id="PS50850">
    <property type="entry name" value="MFS"/>
    <property type="match status" value="2"/>
</dbReference>
<feature type="transmembrane region" description="Helical" evidence="22">
    <location>
        <begin position="1442"/>
        <end position="1468"/>
    </location>
</feature>
<evidence type="ECO:0000256" key="17">
    <source>
        <dbReference type="ARBA" id="ARBA00023180"/>
    </source>
</evidence>
<keyword evidence="7" id="KW-0762">Sugar transport</keyword>
<evidence type="ECO:0000256" key="7">
    <source>
        <dbReference type="ARBA" id="ARBA00022597"/>
    </source>
</evidence>
<keyword evidence="5" id="KW-0813">Transport</keyword>
<comment type="catalytic activity">
    <reaction evidence="18">
        <text>L-threonyl-[protein] + ATP = O-phospho-L-threonyl-[protein] + ADP + H(+)</text>
        <dbReference type="Rhea" id="RHEA:46608"/>
        <dbReference type="Rhea" id="RHEA-COMP:11060"/>
        <dbReference type="Rhea" id="RHEA-COMP:11605"/>
        <dbReference type="ChEBI" id="CHEBI:15378"/>
        <dbReference type="ChEBI" id="CHEBI:30013"/>
        <dbReference type="ChEBI" id="CHEBI:30616"/>
        <dbReference type="ChEBI" id="CHEBI:61977"/>
        <dbReference type="ChEBI" id="CHEBI:456216"/>
        <dbReference type="EC" id="2.7.11.1"/>
    </reaction>
</comment>
<feature type="domain" description="Major facilitator superfamily (MFS) profile" evidence="25">
    <location>
        <begin position="1219"/>
        <end position="1471"/>
    </location>
</feature>
<evidence type="ECO:0000256" key="19">
    <source>
        <dbReference type="ARBA" id="ARBA00048679"/>
    </source>
</evidence>
<dbReference type="SUPFAM" id="SSF103473">
    <property type="entry name" value="MFS general substrate transporter"/>
    <property type="match status" value="2"/>
</dbReference>
<dbReference type="Gene3D" id="1.20.1250.20">
    <property type="entry name" value="MFS general substrate transporter like domains"/>
    <property type="match status" value="3"/>
</dbReference>
<evidence type="ECO:0000256" key="15">
    <source>
        <dbReference type="ARBA" id="ARBA00023136"/>
    </source>
</evidence>
<feature type="transmembrane region" description="Helical" evidence="22">
    <location>
        <begin position="1248"/>
        <end position="1273"/>
    </location>
</feature>
<evidence type="ECO:0000256" key="16">
    <source>
        <dbReference type="ARBA" id="ARBA00023170"/>
    </source>
</evidence>
<evidence type="ECO:0000259" key="24">
    <source>
        <dbReference type="PROSITE" id="PS50011"/>
    </source>
</evidence>
<dbReference type="GO" id="GO:0016020">
    <property type="term" value="C:membrane"/>
    <property type="evidence" value="ECO:0007669"/>
    <property type="project" value="UniProtKB-SubCell"/>
</dbReference>
<dbReference type="InterPro" id="IPR005828">
    <property type="entry name" value="MFS_sugar_transport-like"/>
</dbReference>
<dbReference type="EMBL" id="RDQH01000337">
    <property type="protein sequence ID" value="RXH84262.1"/>
    <property type="molecule type" value="Genomic_DNA"/>
</dbReference>
<dbReference type="Gene3D" id="1.10.510.10">
    <property type="entry name" value="Transferase(Phosphotransferase) domain 1"/>
    <property type="match status" value="1"/>
</dbReference>
<feature type="transmembrane region" description="Helical" evidence="22">
    <location>
        <begin position="1026"/>
        <end position="1047"/>
    </location>
</feature>
<feature type="transmembrane region" description="Helical" evidence="22">
    <location>
        <begin position="765"/>
        <end position="784"/>
    </location>
</feature>
<keyword evidence="17" id="KW-0325">Glycoprotein</keyword>
<dbReference type="PROSITE" id="PS00216">
    <property type="entry name" value="SUGAR_TRANSPORT_1"/>
    <property type="match status" value="2"/>
</dbReference>
<organism evidence="26 27">
    <name type="scientific">Malus domestica</name>
    <name type="common">Apple</name>
    <name type="synonym">Pyrus malus</name>
    <dbReference type="NCBI Taxonomy" id="3750"/>
    <lineage>
        <taxon>Eukaryota</taxon>
        <taxon>Viridiplantae</taxon>
        <taxon>Streptophyta</taxon>
        <taxon>Embryophyta</taxon>
        <taxon>Tracheophyta</taxon>
        <taxon>Spermatophyta</taxon>
        <taxon>Magnoliopsida</taxon>
        <taxon>eudicotyledons</taxon>
        <taxon>Gunneridae</taxon>
        <taxon>Pentapetalae</taxon>
        <taxon>rosids</taxon>
        <taxon>fabids</taxon>
        <taxon>Rosales</taxon>
        <taxon>Rosaceae</taxon>
        <taxon>Amygdaloideae</taxon>
        <taxon>Maleae</taxon>
        <taxon>Malus</taxon>
    </lineage>
</organism>
<protein>
    <recommendedName>
        <fullName evidence="4">non-specific serine/threonine protein kinase</fullName>
        <ecNumber evidence="4">2.7.11.1</ecNumber>
    </recommendedName>
</protein>
<gene>
    <name evidence="26" type="ORF">DVH24_027161</name>
</gene>
<feature type="transmembrane region" description="Helical" evidence="22">
    <location>
        <begin position="1285"/>
        <end position="1303"/>
    </location>
</feature>
<evidence type="ECO:0000256" key="8">
    <source>
        <dbReference type="ARBA" id="ARBA00022679"/>
    </source>
</evidence>
<evidence type="ECO:0000256" key="4">
    <source>
        <dbReference type="ARBA" id="ARBA00012513"/>
    </source>
</evidence>
<evidence type="ECO:0000256" key="14">
    <source>
        <dbReference type="ARBA" id="ARBA00022989"/>
    </source>
</evidence>
<dbReference type="InterPro" id="IPR020846">
    <property type="entry name" value="MFS_dom"/>
</dbReference>
<evidence type="ECO:0000256" key="11">
    <source>
        <dbReference type="ARBA" id="ARBA00022741"/>
    </source>
</evidence>
<keyword evidence="12" id="KW-0418">Kinase</keyword>
<evidence type="ECO:0000256" key="5">
    <source>
        <dbReference type="ARBA" id="ARBA00022448"/>
    </source>
</evidence>
<dbReference type="GO" id="GO:0004674">
    <property type="term" value="F:protein serine/threonine kinase activity"/>
    <property type="evidence" value="ECO:0007669"/>
    <property type="project" value="UniProtKB-KW"/>
</dbReference>
<dbReference type="InterPro" id="IPR011009">
    <property type="entry name" value="Kinase-like_dom_sf"/>
</dbReference>
<reference evidence="26 27" key="1">
    <citation type="submission" date="2018-10" db="EMBL/GenBank/DDBJ databases">
        <title>A high-quality apple genome assembly.</title>
        <authorList>
            <person name="Hu J."/>
        </authorList>
    </citation>
    <scope>NUCLEOTIDE SEQUENCE [LARGE SCALE GENOMIC DNA]</scope>
    <source>
        <strain evidence="27">cv. HFTH1</strain>
        <tissue evidence="26">Young leaf</tissue>
    </source>
</reference>
<dbReference type="InterPro" id="IPR044775">
    <property type="entry name" value="MFS_ERD6/Tret1-like"/>
</dbReference>
<keyword evidence="27" id="KW-1185">Reference proteome</keyword>
<dbReference type="PRINTS" id="PR00171">
    <property type="entry name" value="SUGRTRNSPORT"/>
</dbReference>
<dbReference type="PANTHER" id="PTHR48021">
    <property type="match status" value="1"/>
</dbReference>
<keyword evidence="13 20" id="KW-0067">ATP-binding</keyword>
<feature type="transmembrane region" description="Helical" evidence="22">
    <location>
        <begin position="959"/>
        <end position="986"/>
    </location>
</feature>
<comment type="subcellular location">
    <subcellularLocation>
        <location evidence="1">Membrane</location>
        <topology evidence="1">Multi-pass membrane protein</topology>
    </subcellularLocation>
    <subcellularLocation>
        <location evidence="2">Membrane</location>
        <topology evidence="2">Single-pass type I membrane protein</topology>
    </subcellularLocation>
</comment>
<feature type="transmembrane region" description="Helical" evidence="22">
    <location>
        <begin position="992"/>
        <end position="1014"/>
    </location>
</feature>
<feature type="chain" id="PRO_5019811549" description="non-specific serine/threonine protein kinase" evidence="23">
    <location>
        <begin position="35"/>
        <end position="1471"/>
    </location>
</feature>
<evidence type="ECO:0000256" key="9">
    <source>
        <dbReference type="ARBA" id="ARBA00022692"/>
    </source>
</evidence>
<evidence type="ECO:0000256" key="22">
    <source>
        <dbReference type="SAM" id="Phobius"/>
    </source>
</evidence>
<dbReference type="PROSITE" id="PS00108">
    <property type="entry name" value="PROTEIN_KINASE_ST"/>
    <property type="match status" value="1"/>
</dbReference>
<feature type="transmembrane region" description="Helical" evidence="22">
    <location>
        <begin position="1348"/>
        <end position="1368"/>
    </location>
</feature>
<feature type="transmembrane region" description="Helical" evidence="22">
    <location>
        <begin position="1111"/>
        <end position="1135"/>
    </location>
</feature>
<feature type="domain" description="Protein kinase" evidence="24">
    <location>
        <begin position="305"/>
        <end position="588"/>
    </location>
</feature>
<evidence type="ECO:0000313" key="26">
    <source>
        <dbReference type="EMBL" id="RXH84262.1"/>
    </source>
</evidence>
<dbReference type="Gene3D" id="3.30.200.20">
    <property type="entry name" value="Phosphorylase Kinase, domain 1"/>
    <property type="match status" value="1"/>
</dbReference>
<evidence type="ECO:0000256" key="3">
    <source>
        <dbReference type="ARBA" id="ARBA00010992"/>
    </source>
</evidence>
<feature type="transmembrane region" description="Helical" evidence="22">
    <location>
        <begin position="738"/>
        <end position="758"/>
    </location>
</feature>
<keyword evidence="16" id="KW-0675">Receptor</keyword>
<feature type="region of interest" description="Disordered" evidence="21">
    <location>
        <begin position="624"/>
        <end position="648"/>
    </location>
</feature>
<dbReference type="Pfam" id="PF00083">
    <property type="entry name" value="Sugar_tr"/>
    <property type="match status" value="4"/>
</dbReference>
<dbReference type="PROSITE" id="PS50011">
    <property type="entry name" value="PROTEIN_KINASE_DOM"/>
    <property type="match status" value="1"/>
</dbReference>
<dbReference type="STRING" id="3750.A0A498IQS6"/>
<comment type="catalytic activity">
    <reaction evidence="19">
        <text>L-seryl-[protein] + ATP = O-phospho-L-seryl-[protein] + ADP + H(+)</text>
        <dbReference type="Rhea" id="RHEA:17989"/>
        <dbReference type="Rhea" id="RHEA-COMP:9863"/>
        <dbReference type="Rhea" id="RHEA-COMP:11604"/>
        <dbReference type="ChEBI" id="CHEBI:15378"/>
        <dbReference type="ChEBI" id="CHEBI:29999"/>
        <dbReference type="ChEBI" id="CHEBI:30616"/>
        <dbReference type="ChEBI" id="CHEBI:83421"/>
        <dbReference type="ChEBI" id="CHEBI:456216"/>
        <dbReference type="EC" id="2.7.11.1"/>
    </reaction>
</comment>
<dbReference type="EC" id="2.7.11.1" evidence="4"/>
<dbReference type="InterPro" id="IPR000719">
    <property type="entry name" value="Prot_kinase_dom"/>
</dbReference>
<evidence type="ECO:0000256" key="13">
    <source>
        <dbReference type="ARBA" id="ARBA00022840"/>
    </source>
</evidence>
<evidence type="ECO:0000256" key="10">
    <source>
        <dbReference type="ARBA" id="ARBA00022729"/>
    </source>
</evidence>
<dbReference type="Pfam" id="PF19160">
    <property type="entry name" value="SPARK"/>
    <property type="match status" value="1"/>
</dbReference>
<dbReference type="InterPro" id="IPR008271">
    <property type="entry name" value="Ser/Thr_kinase_AS"/>
</dbReference>
<keyword evidence="10 23" id="KW-0732">Signal</keyword>
<feature type="transmembrane region" description="Helical" evidence="22">
    <location>
        <begin position="827"/>
        <end position="845"/>
    </location>
</feature>
<comment type="caution">
    <text evidence="26">The sequence shown here is derived from an EMBL/GenBank/DDBJ whole genome shotgun (WGS) entry which is preliminary data.</text>
</comment>
<keyword evidence="14 22" id="KW-1133">Transmembrane helix</keyword>
<dbReference type="InterPro" id="IPR043891">
    <property type="entry name" value="SPARK"/>
</dbReference>
<dbReference type="SUPFAM" id="SSF56112">
    <property type="entry name" value="Protein kinase-like (PK-like)"/>
    <property type="match status" value="1"/>
</dbReference>
<dbReference type="GO" id="GO:0005524">
    <property type="term" value="F:ATP binding"/>
    <property type="evidence" value="ECO:0007669"/>
    <property type="project" value="UniProtKB-UniRule"/>
</dbReference>
<evidence type="ECO:0000256" key="1">
    <source>
        <dbReference type="ARBA" id="ARBA00004141"/>
    </source>
</evidence>
<dbReference type="InterPro" id="IPR003663">
    <property type="entry name" value="Sugar/inositol_transpt"/>
</dbReference>
<dbReference type="CDD" id="cd14066">
    <property type="entry name" value="STKc_IRAK"/>
    <property type="match status" value="1"/>
</dbReference>
<dbReference type="Proteomes" id="UP000290289">
    <property type="component" value="Chromosome 11"/>
</dbReference>
<evidence type="ECO:0000256" key="20">
    <source>
        <dbReference type="PROSITE-ProRule" id="PRU10141"/>
    </source>
</evidence>
<evidence type="ECO:0000256" key="6">
    <source>
        <dbReference type="ARBA" id="ARBA00022527"/>
    </source>
</evidence>
<feature type="transmembrane region" description="Helical" evidence="22">
    <location>
        <begin position="231"/>
        <end position="254"/>
    </location>
</feature>
<dbReference type="InterPro" id="IPR036259">
    <property type="entry name" value="MFS_trans_sf"/>
</dbReference>
<evidence type="ECO:0000256" key="23">
    <source>
        <dbReference type="SAM" id="SignalP"/>
    </source>
</evidence>
<dbReference type="FunFam" id="1.10.510.10:FF:000287">
    <property type="entry name" value="probable LRR receptor-like serine/threonine-protein kinase RKF3"/>
    <property type="match status" value="1"/>
</dbReference>
<evidence type="ECO:0000256" key="18">
    <source>
        <dbReference type="ARBA" id="ARBA00047899"/>
    </source>
</evidence>
<keyword evidence="15 22" id="KW-0472">Membrane</keyword>
<feature type="transmembrane region" description="Helical" evidence="22">
    <location>
        <begin position="1415"/>
        <end position="1435"/>
    </location>
</feature>
<evidence type="ECO:0000256" key="12">
    <source>
        <dbReference type="ARBA" id="ARBA00022777"/>
    </source>
</evidence>
<accession>A0A498IQS6</accession>
<dbReference type="SMART" id="SM00220">
    <property type="entry name" value="S_TKc"/>
    <property type="match status" value="1"/>
</dbReference>
<evidence type="ECO:0000256" key="2">
    <source>
        <dbReference type="ARBA" id="ARBA00004479"/>
    </source>
</evidence>
<dbReference type="PANTHER" id="PTHR48021:SF13">
    <property type="entry name" value="SUGAR TRANSPORTER ERD6-LIKE 7"/>
    <property type="match status" value="1"/>
</dbReference>
<name>A0A498IQS6_MALDO</name>
<dbReference type="InterPro" id="IPR017441">
    <property type="entry name" value="Protein_kinase_ATP_BS"/>
</dbReference>
<dbReference type="GO" id="GO:0051119">
    <property type="term" value="F:sugar transmembrane transporter activity"/>
    <property type="evidence" value="ECO:0007669"/>
    <property type="project" value="InterPro"/>
</dbReference>
<sequence length="1471" mass="159730">MPIQKAPYETVMSSSFLFLFLLILLSSLPTPSLCQLNATVPCPLNFTILRQFDPGSRNRKRYDRNTECQYLVQGLRFVDSDYLRRTGNFLPPLNASESCWVDYQSLANEFVPNFDIRANCGFQTSWISEGCTNVSTRSQFESQVGNTSLSDVAAACSQSLENGSPCALCTTRMSLQTSRLTGESVGNVSTCTAYPAIYVAAFVGPIDMGTAECLFSLRSPAKSSGKKKKTVILIVLVVCGVGLLVVIGGVWFLWHKYEEFMIRKRKKDASDKIEQGLGSALDSISGSTNLIKFKYEEISAATKNFSRENIIGRGGYGNVYKGILDDGSEVALKRFKNCSAAGDANFAHEVEVIASVRHVNLLALRGYCIATTPLVGHQRIIVCDLMKNGSLHDHLFGSFESKLSWPIRQRIALGTARGLAYLHYGAQPTIIHRDIKANNILLDETFEAKVADFGLAKFTPEGMTHLSTRVAGTMGYLAPEYALYGQLTDKSDVYSFGVVLLELLSGKKALHVIDDNQPSLVTDWAWELVRKGRPLDVIENDMPEKGSPEVLEKYVLIAVLCSHPQLYARPTMDQAVKMLETDISVPSIPERPIPLVANIDDIERYSSSGSIQLSTTGGFQTFTFDSNLHSNPNRDGESSGTRENGGDLVGTGVSKLSMRMATKEDVESDAQEGVRAPLMANVAGSAGGSGGGNLWMVYLSTFVAICGSYEFGCCAGYSSPTESAIQEDLSLSLSEYSMFGSILTFGAMVGAITIGPIADFLGRKGALRVSCAFCVAGWLAIYFSKAAWSLDIGRLLTGYGMGAFSYVVPIFVAEIAPKNLRGRLTAANQLMIVTGVSASFIIGVLVSWRTLALIGLIPCAVTLLGLFFIPESPRWLVRTSLLFPHLLKLVALDAVKTLITASSSMQAKIGRYKDFEDALQKLRGKDADISEEAEEIRDYIATLDSLPKAKLLDLFQRRYWSSLVIGVGLMFCQQLGGINGVCFYVSDIFEQAGFSSSIGTITYAILQVIVTAIAAGVMDKAGRKPLILVSAAGLVLGSLLTAVSFFLKVIQHKSDKRSLFVDQVHEWALNAVPILAVTGILVYIGAFSIGMGAVPWVVMSEIFPINIKGQAGSLATLVNWLCAWLCSYTFNYLMIWSSYGNYIFLSCYRSQLFWKLKFCRADDLLALARDFQADMAIKENVERDVQKEEVREPLMRVVENKMDGEDGSSRGDQWMVYLSTFVAVCGSFEFGSCVGYSSPTQSAIREDLGLTLAEFSVFGSILTFGAMIGAITIGPITDFLGRKGALRVSCAFCVVGWLAIYFSKGVLSLDIGRLASGYGMGAFSYVVPVFVAEIAPKHLRGRLTAVNQLMICVGGSMSFIFGVVKLRAKDADISQEAAEIQIAVGLMVCQQLGGINGVCFYTSNIFKQAGFSPSVGTISFAILQVVVTSIGASVMDKAGRKPLILISASGLVLGCLLTAISFFLKVILNRP</sequence>
<feature type="domain" description="Major facilitator superfamily (MFS) profile" evidence="25">
    <location>
        <begin position="696"/>
        <end position="1164"/>
    </location>
</feature>
<feature type="transmembrane region" description="Helical" evidence="22">
    <location>
        <begin position="1315"/>
        <end position="1336"/>
    </location>
</feature>
<dbReference type="InterPro" id="IPR050549">
    <property type="entry name" value="MFS_Trehalose_Transporter"/>
</dbReference>
<evidence type="ECO:0000256" key="21">
    <source>
        <dbReference type="SAM" id="MobiDB-lite"/>
    </source>
</evidence>
<keyword evidence="11 20" id="KW-0547">Nucleotide-binding</keyword>
<feature type="transmembrane region" description="Helical" evidence="22">
    <location>
        <begin position="851"/>
        <end position="869"/>
    </location>
</feature>
<dbReference type="InterPro" id="IPR005829">
    <property type="entry name" value="Sugar_transporter_CS"/>
</dbReference>
<feature type="transmembrane region" description="Helical" evidence="22">
    <location>
        <begin position="1214"/>
        <end position="1236"/>
    </location>
</feature>
<dbReference type="FunFam" id="3.30.200.20:FF:000390">
    <property type="entry name" value="probable LRR receptor-like serine/threonine-protein kinase RKF3"/>
    <property type="match status" value="1"/>
</dbReference>
<dbReference type="Pfam" id="PF00069">
    <property type="entry name" value="Pkinase"/>
    <property type="match status" value="1"/>
</dbReference>
<feature type="transmembrane region" description="Helical" evidence="22">
    <location>
        <begin position="796"/>
        <end position="815"/>
    </location>
</feature>
<keyword evidence="6" id="KW-0723">Serine/threonine-protein kinase</keyword>
<feature type="binding site" evidence="20">
    <location>
        <position position="333"/>
    </location>
    <ligand>
        <name>ATP</name>
        <dbReference type="ChEBI" id="CHEBI:30616"/>
    </ligand>
</feature>
<dbReference type="CDD" id="cd17358">
    <property type="entry name" value="MFS_GLUT6_8_Class3_like"/>
    <property type="match status" value="1"/>
</dbReference>